<keyword evidence="2" id="KW-0449">Lipoprotein</keyword>
<dbReference type="Proteomes" id="UP001203004">
    <property type="component" value="Unassembled WGS sequence"/>
</dbReference>
<dbReference type="InterPro" id="IPR019076">
    <property type="entry name" value="Spore_lipoprot_YhcN/YlaJ-like"/>
</dbReference>
<keyword evidence="3" id="KW-1185">Reference proteome</keyword>
<evidence type="ECO:0000313" key="3">
    <source>
        <dbReference type="Proteomes" id="UP001203004"/>
    </source>
</evidence>
<name>A0ABT0M6L0_9BACL</name>
<feature type="signal peptide" evidence="1">
    <location>
        <begin position="1"/>
        <end position="28"/>
    </location>
</feature>
<evidence type="ECO:0000256" key="1">
    <source>
        <dbReference type="SAM" id="SignalP"/>
    </source>
</evidence>
<sequence length="188" mass="20298">MKKAMIKLGTVLSLSALLAGCQAGPNNAAYQRPNAPRDVTYRTNNTNPNVPDYTNLNDNNANTNQINQVSDKDQRKLAKRIADRAASVDGVDKAHVLVTGNSVAIGAVPDKGQTDRANLRKKIRLSVLPLAGNREVLVSTDNRYVKRITAAETPINAGKATQEVRSDVVGIINDLANAVKRPFQNNSK</sequence>
<comment type="caution">
    <text evidence="2">The sequence shown here is derived from an EMBL/GenBank/DDBJ whole genome shotgun (WGS) entry which is preliminary data.</text>
</comment>
<gene>
    <name evidence="2" type="ORF">M3N64_00850</name>
</gene>
<proteinExistence type="predicted"/>
<evidence type="ECO:0000313" key="2">
    <source>
        <dbReference type="EMBL" id="MCL1630500.1"/>
    </source>
</evidence>
<dbReference type="EMBL" id="JAMAST010000001">
    <property type="protein sequence ID" value="MCL1630500.1"/>
    <property type="molecule type" value="Genomic_DNA"/>
</dbReference>
<dbReference type="PROSITE" id="PS51257">
    <property type="entry name" value="PROKAR_LIPOPROTEIN"/>
    <property type="match status" value="1"/>
</dbReference>
<feature type="chain" id="PRO_5045955986" evidence="1">
    <location>
        <begin position="29"/>
        <end position="188"/>
    </location>
</feature>
<reference evidence="2 3" key="1">
    <citation type="submission" date="2022-05" db="EMBL/GenBank/DDBJ databases">
        <title>Sporolactobacillus sp nov CPB3-1, isolated from tree bark (Mangifera indica L.).</title>
        <authorList>
            <person name="Phuengjayaem S."/>
            <person name="Tanasupawat S."/>
        </authorList>
    </citation>
    <scope>NUCLEOTIDE SEQUENCE [LARGE SCALE GENOMIC DNA]</scope>
    <source>
        <strain evidence="2 3">CPB3-1</strain>
    </source>
</reference>
<protein>
    <submittedName>
        <fullName evidence="2">YhcN/YlaJ family sporulation lipoprotein</fullName>
    </submittedName>
</protein>
<accession>A0ABT0M6L0</accession>
<organism evidence="2 3">
    <name type="scientific">Sporolactobacillus mangiferae</name>
    <dbReference type="NCBI Taxonomy" id="2940498"/>
    <lineage>
        <taxon>Bacteria</taxon>
        <taxon>Bacillati</taxon>
        <taxon>Bacillota</taxon>
        <taxon>Bacilli</taxon>
        <taxon>Bacillales</taxon>
        <taxon>Sporolactobacillaceae</taxon>
        <taxon>Sporolactobacillus</taxon>
    </lineage>
</organism>
<keyword evidence="1" id="KW-0732">Signal</keyword>
<dbReference type="RefSeq" id="WP_249095505.1">
    <property type="nucleotide sequence ID" value="NZ_JAMAST010000001.1"/>
</dbReference>
<dbReference type="Pfam" id="PF09580">
    <property type="entry name" value="Spore_YhcN_YlaJ"/>
    <property type="match status" value="1"/>
</dbReference>